<evidence type="ECO:0000313" key="4">
    <source>
        <dbReference type="Proteomes" id="UP000253628"/>
    </source>
</evidence>
<accession>A0A366H222</accession>
<feature type="compositionally biased region" description="Polar residues" evidence="1">
    <location>
        <begin position="24"/>
        <end position="52"/>
    </location>
</feature>
<feature type="signal peptide" evidence="2">
    <location>
        <begin position="1"/>
        <end position="24"/>
    </location>
</feature>
<name>A0A366H222_9BURK</name>
<keyword evidence="4" id="KW-1185">Reference proteome</keyword>
<dbReference type="InterPro" id="IPR011690">
    <property type="entry name" value="P_starv_induced_PsiF"/>
</dbReference>
<feature type="region of interest" description="Disordered" evidence="1">
    <location>
        <begin position="24"/>
        <end position="68"/>
    </location>
</feature>
<proteinExistence type="predicted"/>
<dbReference type="Proteomes" id="UP000253628">
    <property type="component" value="Unassembled WGS sequence"/>
</dbReference>
<comment type="caution">
    <text evidence="3">The sequence shown here is derived from an EMBL/GenBank/DDBJ whole genome shotgun (WGS) entry which is preliminary data.</text>
</comment>
<dbReference type="Pfam" id="PF07769">
    <property type="entry name" value="PsiF_repeat"/>
    <property type="match status" value="2"/>
</dbReference>
<feature type="compositionally biased region" description="Basic and acidic residues" evidence="1">
    <location>
        <begin position="58"/>
        <end position="68"/>
    </location>
</feature>
<gene>
    <name evidence="3" type="ORF">DFR37_11570</name>
</gene>
<feature type="chain" id="PRO_5017033225" evidence="2">
    <location>
        <begin position="25"/>
        <end position="122"/>
    </location>
</feature>
<reference evidence="3 4" key="1">
    <citation type="submission" date="2018-06" db="EMBL/GenBank/DDBJ databases">
        <title>Genomic Encyclopedia of Type Strains, Phase IV (KMG-IV): sequencing the most valuable type-strain genomes for metagenomic binning, comparative biology and taxonomic classification.</title>
        <authorList>
            <person name="Goeker M."/>
        </authorList>
    </citation>
    <scope>NUCLEOTIDE SEQUENCE [LARGE SCALE GENOMIC DNA]</scope>
    <source>
        <strain evidence="3 4">DSM 25520</strain>
    </source>
</reference>
<evidence type="ECO:0000313" key="3">
    <source>
        <dbReference type="EMBL" id="RBP35796.1"/>
    </source>
</evidence>
<dbReference type="OrthoDB" id="8001925at2"/>
<evidence type="ECO:0000256" key="2">
    <source>
        <dbReference type="SAM" id="SignalP"/>
    </source>
</evidence>
<dbReference type="AlphaFoldDB" id="A0A366H222"/>
<sequence>MRISTRGLVLAAILSGAMAVPALAQTSAQSGSTATAPAKSTPSKAQTEQQQRMVKCNADAKGKKGDERKTFMSSCLKGETAANGKALTSSQQRMKDCNAQAATQNLSGDKRKTFMSTCLKAK</sequence>
<dbReference type="EMBL" id="QNRQ01000015">
    <property type="protein sequence ID" value="RBP35796.1"/>
    <property type="molecule type" value="Genomic_DNA"/>
</dbReference>
<organism evidence="3 4">
    <name type="scientific">Eoetvoesiella caeni</name>
    <dbReference type="NCBI Taxonomy" id="645616"/>
    <lineage>
        <taxon>Bacteria</taxon>
        <taxon>Pseudomonadati</taxon>
        <taxon>Pseudomonadota</taxon>
        <taxon>Betaproteobacteria</taxon>
        <taxon>Burkholderiales</taxon>
        <taxon>Alcaligenaceae</taxon>
        <taxon>Eoetvoesiella</taxon>
    </lineage>
</organism>
<evidence type="ECO:0000256" key="1">
    <source>
        <dbReference type="SAM" id="MobiDB-lite"/>
    </source>
</evidence>
<protein>
    <submittedName>
        <fullName evidence="3">PsiF repeat-containing protein</fullName>
    </submittedName>
</protein>
<keyword evidence="2" id="KW-0732">Signal</keyword>